<evidence type="ECO:0000256" key="3">
    <source>
        <dbReference type="ARBA" id="ARBA00023125"/>
    </source>
</evidence>
<accession>Q0I1Z6</accession>
<dbReference type="SUPFAM" id="SSF116734">
    <property type="entry name" value="DNA methylase specificity domain"/>
    <property type="match status" value="1"/>
</dbReference>
<dbReference type="eggNOG" id="COG0732">
    <property type="taxonomic scope" value="Bacteria"/>
</dbReference>
<proteinExistence type="inferred from homology"/>
<dbReference type="Pfam" id="PF01420">
    <property type="entry name" value="Methylase_S"/>
    <property type="match status" value="1"/>
</dbReference>
<protein>
    <submittedName>
        <fullName evidence="5">Possible type I restriction enzyme, specificity subunit</fullName>
    </submittedName>
</protein>
<keyword evidence="3" id="KW-0238">DNA-binding</keyword>
<dbReference type="PANTHER" id="PTHR30408">
    <property type="entry name" value="TYPE-1 RESTRICTION ENZYME ECOKI SPECIFICITY PROTEIN"/>
    <property type="match status" value="1"/>
</dbReference>
<dbReference type="InterPro" id="IPR000055">
    <property type="entry name" value="Restrct_endonuc_typeI_TRD"/>
</dbReference>
<dbReference type="KEGG" id="hso:HS_0556"/>
<name>Q0I1Z6_HISS1</name>
<evidence type="ECO:0000256" key="2">
    <source>
        <dbReference type="ARBA" id="ARBA00022747"/>
    </source>
</evidence>
<evidence type="ECO:0000256" key="1">
    <source>
        <dbReference type="ARBA" id="ARBA00010923"/>
    </source>
</evidence>
<dbReference type="EMBL" id="CP000436">
    <property type="protein sequence ID" value="ABI24833.1"/>
    <property type="molecule type" value="Genomic_DNA"/>
</dbReference>
<dbReference type="GO" id="GO:0003677">
    <property type="term" value="F:DNA binding"/>
    <property type="evidence" value="ECO:0007669"/>
    <property type="project" value="UniProtKB-KW"/>
</dbReference>
<dbReference type="PANTHER" id="PTHR30408:SF12">
    <property type="entry name" value="TYPE I RESTRICTION ENZYME MJAVIII SPECIFICITY SUBUNIT"/>
    <property type="match status" value="1"/>
</dbReference>
<comment type="similarity">
    <text evidence="1">Belongs to the type-I restriction system S methylase family.</text>
</comment>
<dbReference type="InterPro" id="IPR044946">
    <property type="entry name" value="Restrct_endonuc_typeI_TRD_sf"/>
</dbReference>
<feature type="domain" description="Type I restriction modification DNA specificity" evidence="4">
    <location>
        <begin position="20"/>
        <end position="182"/>
    </location>
</feature>
<evidence type="ECO:0000259" key="4">
    <source>
        <dbReference type="Pfam" id="PF01420"/>
    </source>
</evidence>
<organism evidence="5">
    <name type="scientific">Histophilus somni (strain 129Pt)</name>
    <name type="common">Haemophilus somnus</name>
    <dbReference type="NCBI Taxonomy" id="205914"/>
    <lineage>
        <taxon>Bacteria</taxon>
        <taxon>Pseudomonadati</taxon>
        <taxon>Pseudomonadota</taxon>
        <taxon>Gammaproteobacteria</taxon>
        <taxon>Pasteurellales</taxon>
        <taxon>Pasteurellaceae</taxon>
        <taxon>Histophilus</taxon>
    </lineage>
</organism>
<sequence length="183" mass="21461">MNNEKRLVPKLRFPEFTHAWEQRKAKEIFISVSEKGFPHLPVLSASQEFGMIRRDDIGIDIKYDQKSTQTYKRVSPGQFVIHLRSFQGGFAWSDIEGITSPAYTIIDFKKKENHSSNFWKLIFTSSSFIKKLETVTYGIRDGRSISFSDFSDLRLFYSQIQEQQKIGTFFTALDRYITIHQRK</sequence>
<reference evidence="5" key="1">
    <citation type="submission" date="2006-08" db="EMBL/GenBank/DDBJ databases">
        <title>Complete genome sequence of Haemophilus somnus 129PT.</title>
        <authorList>
            <person name="Copeland A."/>
            <person name="Lucas S."/>
            <person name="Lapidus A."/>
            <person name="Barry K."/>
            <person name="Glavina del Rio T."/>
            <person name="Hammon N."/>
            <person name="Dalin E."/>
            <person name="Tice H."/>
            <person name="Pitluck S."/>
            <person name="Brettin T.S."/>
            <person name="Bruce D."/>
            <person name="Challacombe J.F."/>
            <person name="Chertkov O."/>
            <person name="Detter J.C."/>
            <person name="Gilna P."/>
            <person name="Han S."/>
            <person name="Misra M."/>
            <person name="Tapia R."/>
            <person name="Thayer N.N."/>
            <person name="Xie G."/>
            <person name="Inzana T.J."/>
            <person name="Duncan A.J."/>
            <person name="Siddaramppa S."/>
            <person name="Richardson P."/>
        </authorList>
    </citation>
    <scope>NUCLEOTIDE SEQUENCE</scope>
    <source>
        <strain evidence="5">129PT</strain>
    </source>
</reference>
<keyword evidence="2" id="KW-0680">Restriction system</keyword>
<dbReference type="Gene3D" id="3.90.220.20">
    <property type="entry name" value="DNA methylase specificity domains"/>
    <property type="match status" value="1"/>
</dbReference>
<dbReference type="HOGENOM" id="CLU_021095_9_6_6"/>
<dbReference type="REBASE" id="13407">
    <property type="entry name" value="S2.Hso129ORF554P"/>
</dbReference>
<gene>
    <name evidence="5" type="primary">hsdS</name>
    <name evidence="5" type="ordered locus">HS_0556</name>
</gene>
<dbReference type="AlphaFoldDB" id="Q0I1Z6"/>
<evidence type="ECO:0000313" key="5">
    <source>
        <dbReference type="EMBL" id="ABI24833.1"/>
    </source>
</evidence>
<dbReference type="InterPro" id="IPR052021">
    <property type="entry name" value="Type-I_RS_S_subunit"/>
</dbReference>
<dbReference type="GO" id="GO:0009307">
    <property type="term" value="P:DNA restriction-modification system"/>
    <property type="evidence" value="ECO:0007669"/>
    <property type="project" value="UniProtKB-KW"/>
</dbReference>